<sequence length="164" mass="17585">MDGYKDASGIIVLAATNRADILDKALTRSGRFDRKITLEVPSYADRVQVALVHLRPLQLCLSSTESNSSDGGGGSSPNTAYTSRQTYAETIAALTPGCSGADLFNICNESAIQAARDNAKAVSLKHVHRAVERVLVGLERSAVTYTPHEKERIAYHEAGVVVLN</sequence>
<dbReference type="PROSITE" id="PS00674">
    <property type="entry name" value="AAA"/>
    <property type="match status" value="1"/>
</dbReference>
<feature type="domain" description="AAA ATPase AAA+ lid" evidence="9">
    <location>
        <begin position="89"/>
        <end position="127"/>
    </location>
</feature>
<keyword evidence="6" id="KW-0482">Metalloprotease</keyword>
<dbReference type="Gene3D" id="1.10.8.60">
    <property type="match status" value="1"/>
</dbReference>
<dbReference type="GO" id="GO:0016887">
    <property type="term" value="F:ATP hydrolysis activity"/>
    <property type="evidence" value="ECO:0007669"/>
    <property type="project" value="InterPro"/>
</dbReference>
<protein>
    <submittedName>
        <fullName evidence="10">AFG3-like protein 1</fullName>
    </submittedName>
</protein>
<dbReference type="InterPro" id="IPR050928">
    <property type="entry name" value="ATP-dep_Zn_Metalloprotease"/>
</dbReference>
<dbReference type="Gene3D" id="3.40.50.300">
    <property type="entry name" value="P-loop containing nucleotide triphosphate hydrolases"/>
    <property type="match status" value="1"/>
</dbReference>
<dbReference type="GO" id="GO:0005745">
    <property type="term" value="C:m-AAA complex"/>
    <property type="evidence" value="ECO:0007669"/>
    <property type="project" value="TreeGrafter"/>
</dbReference>
<dbReference type="InterPro" id="IPR027417">
    <property type="entry name" value="P-loop_NTPase"/>
</dbReference>
<feature type="domain" description="ATPase AAA-type core" evidence="8">
    <location>
        <begin position="1"/>
        <end position="39"/>
    </location>
</feature>
<dbReference type="InterPro" id="IPR003959">
    <property type="entry name" value="ATPase_AAA_core"/>
</dbReference>
<dbReference type="GO" id="GO:0046872">
    <property type="term" value="F:metal ion binding"/>
    <property type="evidence" value="ECO:0007669"/>
    <property type="project" value="UniProtKB-KW"/>
</dbReference>
<evidence type="ECO:0000259" key="9">
    <source>
        <dbReference type="Pfam" id="PF17862"/>
    </source>
</evidence>
<dbReference type="AlphaFoldDB" id="A0A0A9WB93"/>
<dbReference type="InterPro" id="IPR041569">
    <property type="entry name" value="AAA_lid_3"/>
</dbReference>
<reference evidence="10" key="2">
    <citation type="submission" date="2014-07" db="EMBL/GenBank/DDBJ databases">
        <authorList>
            <person name="Hull J."/>
        </authorList>
    </citation>
    <scope>NUCLEOTIDE SEQUENCE</scope>
</reference>
<dbReference type="EMBL" id="GBHO01037882">
    <property type="protein sequence ID" value="JAG05722.1"/>
    <property type="molecule type" value="Transcribed_RNA"/>
</dbReference>
<comment type="cofactor">
    <cofactor evidence="1">
        <name>Zn(2+)</name>
        <dbReference type="ChEBI" id="CHEBI:29105"/>
    </cofactor>
</comment>
<dbReference type="EMBL" id="GBHO01027167">
    <property type="protein sequence ID" value="JAG16437.1"/>
    <property type="molecule type" value="Transcribed_RNA"/>
</dbReference>
<evidence type="ECO:0000256" key="3">
    <source>
        <dbReference type="ARBA" id="ARBA00022741"/>
    </source>
</evidence>
<proteinExistence type="inferred from homology"/>
<evidence type="ECO:0000313" key="10">
    <source>
        <dbReference type="EMBL" id="JAG05722.1"/>
    </source>
</evidence>
<evidence type="ECO:0000313" key="11">
    <source>
        <dbReference type="EMBL" id="JAG16437.1"/>
    </source>
</evidence>
<evidence type="ECO:0000256" key="2">
    <source>
        <dbReference type="ARBA" id="ARBA00022723"/>
    </source>
</evidence>
<evidence type="ECO:0000256" key="1">
    <source>
        <dbReference type="ARBA" id="ARBA00001947"/>
    </source>
</evidence>
<keyword evidence="6" id="KW-0378">Hydrolase</keyword>
<comment type="similarity">
    <text evidence="7">Belongs to the AAA ATPase family.</text>
</comment>
<dbReference type="GO" id="GO:0008237">
    <property type="term" value="F:metallopeptidase activity"/>
    <property type="evidence" value="ECO:0007669"/>
    <property type="project" value="UniProtKB-KW"/>
</dbReference>
<evidence type="ECO:0000313" key="12">
    <source>
        <dbReference type="EMBL" id="JAQ10026.1"/>
    </source>
</evidence>
<gene>
    <name evidence="10" type="primary">Afg3l1_0</name>
    <name evidence="12" type="synonym">Afg3l1</name>
    <name evidence="11" type="synonym">Afg3l1_1</name>
    <name evidence="11" type="ORF">CM83_17817</name>
    <name evidence="10" type="ORF">CM83_17818</name>
    <name evidence="12" type="ORF">g.14443</name>
</gene>
<evidence type="ECO:0000256" key="7">
    <source>
        <dbReference type="RuleBase" id="RU003651"/>
    </source>
</evidence>
<dbReference type="Pfam" id="PF17862">
    <property type="entry name" value="AAA_lid_3"/>
    <property type="match status" value="1"/>
</dbReference>
<keyword evidence="6" id="KW-0645">Protease</keyword>
<dbReference type="Pfam" id="PF00004">
    <property type="entry name" value="AAA"/>
    <property type="match status" value="1"/>
</dbReference>
<evidence type="ECO:0000259" key="8">
    <source>
        <dbReference type="Pfam" id="PF00004"/>
    </source>
</evidence>
<organism evidence="10">
    <name type="scientific">Lygus hesperus</name>
    <name type="common">Western plant bug</name>
    <dbReference type="NCBI Taxonomy" id="30085"/>
    <lineage>
        <taxon>Eukaryota</taxon>
        <taxon>Metazoa</taxon>
        <taxon>Ecdysozoa</taxon>
        <taxon>Arthropoda</taxon>
        <taxon>Hexapoda</taxon>
        <taxon>Insecta</taxon>
        <taxon>Pterygota</taxon>
        <taxon>Neoptera</taxon>
        <taxon>Paraneoptera</taxon>
        <taxon>Hemiptera</taxon>
        <taxon>Heteroptera</taxon>
        <taxon>Panheteroptera</taxon>
        <taxon>Cimicomorpha</taxon>
        <taxon>Miridae</taxon>
        <taxon>Mirini</taxon>
        <taxon>Lygus</taxon>
    </lineage>
</organism>
<keyword evidence="4" id="KW-0862">Zinc</keyword>
<evidence type="ECO:0000256" key="4">
    <source>
        <dbReference type="ARBA" id="ARBA00022833"/>
    </source>
</evidence>
<reference evidence="12" key="3">
    <citation type="journal article" date="2016" name="Gigascience">
        <title>De novo construction of an expanded transcriptome assembly for the western tarnished plant bug, Lygus hesperus.</title>
        <authorList>
            <person name="Tassone E.E."/>
            <person name="Geib S.M."/>
            <person name="Hall B."/>
            <person name="Fabrick J.A."/>
            <person name="Brent C.S."/>
            <person name="Hull J.J."/>
        </authorList>
    </citation>
    <scope>NUCLEOTIDE SEQUENCE</scope>
</reference>
<dbReference type="GO" id="GO:0005524">
    <property type="term" value="F:ATP binding"/>
    <property type="evidence" value="ECO:0007669"/>
    <property type="project" value="UniProtKB-KW"/>
</dbReference>
<accession>A0A0A9WB93</accession>
<reference evidence="10" key="1">
    <citation type="journal article" date="2014" name="PLoS ONE">
        <title>Transcriptome-Based Identification of ABC Transporters in the Western Tarnished Plant Bug Lygus hesperus.</title>
        <authorList>
            <person name="Hull J.J."/>
            <person name="Chaney K."/>
            <person name="Geib S.M."/>
            <person name="Fabrick J.A."/>
            <person name="Brent C.S."/>
            <person name="Walsh D."/>
            <person name="Lavine L.C."/>
        </authorList>
    </citation>
    <scope>NUCLEOTIDE SEQUENCE</scope>
</reference>
<dbReference type="EMBL" id="GDHC01008603">
    <property type="protein sequence ID" value="JAQ10026.1"/>
    <property type="molecule type" value="Transcribed_RNA"/>
</dbReference>
<dbReference type="SUPFAM" id="SSF52540">
    <property type="entry name" value="P-loop containing nucleoside triphosphate hydrolases"/>
    <property type="match status" value="1"/>
</dbReference>
<dbReference type="InterPro" id="IPR003960">
    <property type="entry name" value="ATPase_AAA_CS"/>
</dbReference>
<dbReference type="PANTHER" id="PTHR43655:SF1">
    <property type="entry name" value="ATP-DEPENDENT ZINC METALLOPEPTIDASE, PUTATIVE-RELATED"/>
    <property type="match status" value="1"/>
</dbReference>
<evidence type="ECO:0000256" key="5">
    <source>
        <dbReference type="ARBA" id="ARBA00022840"/>
    </source>
</evidence>
<dbReference type="GO" id="GO:0034982">
    <property type="term" value="P:mitochondrial protein processing"/>
    <property type="evidence" value="ECO:0007669"/>
    <property type="project" value="TreeGrafter"/>
</dbReference>
<keyword evidence="2" id="KW-0479">Metal-binding</keyword>
<keyword evidence="3 7" id="KW-0547">Nucleotide-binding</keyword>
<evidence type="ECO:0000256" key="6">
    <source>
        <dbReference type="ARBA" id="ARBA00023049"/>
    </source>
</evidence>
<dbReference type="PANTHER" id="PTHR43655">
    <property type="entry name" value="ATP-DEPENDENT PROTEASE"/>
    <property type="match status" value="1"/>
</dbReference>
<name>A0A0A9WB93_LYGHE</name>
<keyword evidence="5 7" id="KW-0067">ATP-binding</keyword>